<dbReference type="SUPFAM" id="SSF51120">
    <property type="entry name" value="beta-Roll"/>
    <property type="match status" value="5"/>
</dbReference>
<organism evidence="3 4">
    <name type="scientific">Microcystis viridis FACHB-1342</name>
    <dbReference type="NCBI Taxonomy" id="2692900"/>
    <lineage>
        <taxon>Bacteria</taxon>
        <taxon>Bacillati</taxon>
        <taxon>Cyanobacteriota</taxon>
        <taxon>Cyanophyceae</taxon>
        <taxon>Oscillatoriophycideae</taxon>
        <taxon>Chroococcales</taxon>
        <taxon>Microcystaceae</taxon>
        <taxon>Microcystis</taxon>
    </lineage>
</organism>
<dbReference type="InterPro" id="IPR050557">
    <property type="entry name" value="RTX_toxin/Mannuronan_C5-epim"/>
</dbReference>
<dbReference type="RefSeq" id="WP_069475746.1">
    <property type="nucleotide sequence ID" value="NZ_JACJSV010000031.1"/>
</dbReference>
<dbReference type="PROSITE" id="PS00330">
    <property type="entry name" value="HEMOLYSIN_CALCIUM"/>
    <property type="match status" value="5"/>
</dbReference>
<dbReference type="InterPro" id="IPR001343">
    <property type="entry name" value="Hemolysn_Ca-bd"/>
</dbReference>
<dbReference type="InterPro" id="IPR011049">
    <property type="entry name" value="Serralysin-like_metalloprot_C"/>
</dbReference>
<reference evidence="3 4" key="1">
    <citation type="journal article" date="2020" name="ISME J.">
        <title>Comparative genomics reveals insights into cyanobacterial evolution and habitat adaptation.</title>
        <authorList>
            <person name="Chen M.Y."/>
            <person name="Teng W.K."/>
            <person name="Zhao L."/>
            <person name="Hu C.X."/>
            <person name="Zhou Y.K."/>
            <person name="Han B.P."/>
            <person name="Song L.R."/>
            <person name="Shu W.S."/>
        </authorList>
    </citation>
    <scope>NUCLEOTIDE SEQUENCE [LARGE SCALE GENOMIC DNA]</scope>
    <source>
        <strain evidence="3 4">FACHB-1342</strain>
    </source>
</reference>
<protein>
    <submittedName>
        <fullName evidence="3">Calcium-binding protein</fullName>
    </submittedName>
</protein>
<name>A0ABR8GCH6_MICVR</name>
<gene>
    <name evidence="3" type="ORF">H6G40_11785</name>
</gene>
<dbReference type="PANTHER" id="PTHR38340">
    <property type="entry name" value="S-LAYER PROTEIN"/>
    <property type="match status" value="1"/>
</dbReference>
<keyword evidence="4" id="KW-1185">Reference proteome</keyword>
<proteinExistence type="predicted"/>
<comment type="caution">
    <text evidence="3">The sequence shown here is derived from an EMBL/GenBank/DDBJ whole genome shotgun (WGS) entry which is preliminary data.</text>
</comment>
<dbReference type="EMBL" id="JACJSV010000031">
    <property type="protein sequence ID" value="MBD2600907.1"/>
    <property type="molecule type" value="Genomic_DNA"/>
</dbReference>
<accession>A0ABR8GCH6</accession>
<dbReference type="Gene3D" id="2.150.10.10">
    <property type="entry name" value="Serralysin-like metalloprotease, C-terminal"/>
    <property type="match status" value="4"/>
</dbReference>
<dbReference type="PANTHER" id="PTHR38340:SF1">
    <property type="entry name" value="S-LAYER PROTEIN"/>
    <property type="match status" value="1"/>
</dbReference>
<dbReference type="Pfam" id="PF00353">
    <property type="entry name" value="HemolysinCabind"/>
    <property type="match status" value="6"/>
</dbReference>
<dbReference type="PRINTS" id="PR00313">
    <property type="entry name" value="CABNDNGRPT"/>
</dbReference>
<evidence type="ECO:0000313" key="4">
    <source>
        <dbReference type="Proteomes" id="UP000648873"/>
    </source>
</evidence>
<comment type="subcellular location">
    <subcellularLocation>
        <location evidence="1">Secreted</location>
    </subcellularLocation>
</comment>
<sequence>MPTRTINGNNSGNTINVLDDTGGYKVTGSGFTISPGGSPPFTDTDLVINTLDTTGGTDVVNLSGLTTNSGVSFTSITINGGGGTQNVTGSGFAETISTGISNDAINAGAGDDTLIGGDGADSMDGGDGSDTYNIAGSQLGGDTFNDTGASGSDTINVTGALSTFLSFGVAGTNYTLINGSLPTSAGATYQGIETFKGNNFAINGTNNGSDIFDLSGFSSATGVGAINTFNATGGTDYVNVSTADAGVTINGGSGTQIVVGSSFADTISTGSGNDSINAGAGNDTITGGDGADSMDGGDGDDTFNIAGLQLGGDTIIGGTGNDTIRNTGAGALSISSFGPSGSGTTATYSSIETLDGNNQAINGSNATNEVVNLSLIGQLLNVTGVSMADGADTVWTAASHSGQVTVYDGGNGTDTINLVLTPLQLGAFSVGDIGSLNTYVAAPTGKTLAPSGGTINIASLQFKAKNFESATANVLDDGQVYNITDCLIPINNVVVMTTASYTDVAGKSSLIVGTAANNTIQAGDGQDLVFGLAGNDSITGGADEDCLFGGAGDDTFFANLSEAEFDNLQGGSGTDTLQRTTTGGQGNLVLNQFLATNGIERVNLDAGGQNRGIDGNANGNVLDFSATTFLSNGVNGLGGDDTITATNASARTYNGDAGNDTLNGGTQNDILNGGADNDTISGGGGNDTIKGGVGADSLNGGDNDDTFLANLNEAEFDNLQGGDGIDTLQRTTDGGQGNLVLNQFLATNGIERVNLDAGGQNRGIDGNANGNVLDFSATTFLSNGVNGLGGNDTITATNASARTYNGDAGNDTLNGGTQNDILNGGADNDTLVGGLGNDSLTGGIGNDTFRFASGFGNDVITDFSGGGADKIDLSAFGLGGIGALTITVGPGAGNDIITSPSTPGFGQITLVGFAGTLTASDFIFT</sequence>
<evidence type="ECO:0000313" key="3">
    <source>
        <dbReference type="EMBL" id="MBD2600907.1"/>
    </source>
</evidence>
<evidence type="ECO:0000256" key="1">
    <source>
        <dbReference type="ARBA" id="ARBA00004613"/>
    </source>
</evidence>
<evidence type="ECO:0000256" key="2">
    <source>
        <dbReference type="ARBA" id="ARBA00022525"/>
    </source>
</evidence>
<dbReference type="InterPro" id="IPR018511">
    <property type="entry name" value="Hemolysin-typ_Ca-bd_CS"/>
</dbReference>
<dbReference type="Proteomes" id="UP000648873">
    <property type="component" value="Unassembled WGS sequence"/>
</dbReference>
<keyword evidence="2" id="KW-0964">Secreted</keyword>